<dbReference type="RefSeq" id="WP_090663677.1">
    <property type="nucleotide sequence ID" value="NZ_FMZX01000007.1"/>
</dbReference>
<name>A0A1G6U881_9PROT</name>
<dbReference type="AlphaFoldDB" id="A0A1G6U881"/>
<dbReference type="InterPro" id="IPR009267">
    <property type="entry name" value="NTP_transf_6"/>
</dbReference>
<organism evidence="1 2">
    <name type="scientific">Belnapia rosea</name>
    <dbReference type="NCBI Taxonomy" id="938405"/>
    <lineage>
        <taxon>Bacteria</taxon>
        <taxon>Pseudomonadati</taxon>
        <taxon>Pseudomonadota</taxon>
        <taxon>Alphaproteobacteria</taxon>
        <taxon>Acetobacterales</taxon>
        <taxon>Roseomonadaceae</taxon>
        <taxon>Belnapia</taxon>
    </lineage>
</organism>
<dbReference type="PANTHER" id="PTHR39166">
    <property type="entry name" value="BLL1166 PROTEIN"/>
    <property type="match status" value="1"/>
</dbReference>
<evidence type="ECO:0000313" key="1">
    <source>
        <dbReference type="EMBL" id="SDD37491.1"/>
    </source>
</evidence>
<protein>
    <recommendedName>
        <fullName evidence="3">Nucleotidyltransferase family protein</fullName>
    </recommendedName>
</protein>
<gene>
    <name evidence="1" type="ORF">SAMN04487779_100780</name>
</gene>
<dbReference type="STRING" id="938405.SAMN02927895_00111"/>
<keyword evidence="2" id="KW-1185">Reference proteome</keyword>
<evidence type="ECO:0000313" key="2">
    <source>
        <dbReference type="Proteomes" id="UP000198925"/>
    </source>
</evidence>
<dbReference type="PANTHER" id="PTHR39166:SF1">
    <property type="entry name" value="BLL1166 PROTEIN"/>
    <property type="match status" value="1"/>
</dbReference>
<dbReference type="Proteomes" id="UP000198925">
    <property type="component" value="Unassembled WGS sequence"/>
</dbReference>
<proteinExistence type="predicted"/>
<dbReference type="EMBL" id="FMZX01000007">
    <property type="protein sequence ID" value="SDD37491.1"/>
    <property type="molecule type" value="Genomic_DNA"/>
</dbReference>
<accession>A0A1G6U881</accession>
<reference evidence="1 2" key="1">
    <citation type="submission" date="2016-10" db="EMBL/GenBank/DDBJ databases">
        <authorList>
            <person name="de Groot N.N."/>
        </authorList>
    </citation>
    <scope>NUCLEOTIDE SEQUENCE [LARGE SCALE GENOMIC DNA]</scope>
    <source>
        <strain evidence="1 2">CPCC 100156</strain>
    </source>
</reference>
<evidence type="ECO:0008006" key="3">
    <source>
        <dbReference type="Google" id="ProtNLM"/>
    </source>
</evidence>
<dbReference type="Pfam" id="PF06042">
    <property type="entry name" value="NTP_transf_6"/>
    <property type="match status" value="1"/>
</dbReference>
<sequence>MPEALARFIAARPDLVAPLRIVAALGLPDAWIGAGFLRNPVWDDLSGLAPGSNPPGDVDVVWFDPARATAAADAAIEATLRASHPGLPWSVRNQSRMAARNGDAPYGSTVEAIAHWPETATAIAARWTGDGVEVAAPYGTADLFGLVLRPASPARAEAFAARAAARGWTRRWPRLTMAGINRSPA</sequence>